<keyword evidence="2" id="KW-0442">Lipid degradation</keyword>
<keyword evidence="9" id="KW-1185">Reference proteome</keyword>
<name>A0AAI8Z4W0_9PEZI</name>
<comment type="similarity">
    <text evidence="4">Belongs to the phospholipase D family. MitoPLD/Zucchini subfamily.</text>
</comment>
<evidence type="ECO:0000256" key="3">
    <source>
        <dbReference type="ARBA" id="ARBA00023098"/>
    </source>
</evidence>
<evidence type="ECO:0000256" key="5">
    <source>
        <dbReference type="ARBA" id="ARBA00040549"/>
    </source>
</evidence>
<dbReference type="Pfam" id="PF13091">
    <property type="entry name" value="PLDc_2"/>
    <property type="match status" value="2"/>
</dbReference>
<dbReference type="InterPro" id="IPR051406">
    <property type="entry name" value="PLD_domain"/>
</dbReference>
<dbReference type="CDD" id="cd09173">
    <property type="entry name" value="PLDc_Nuc_like_unchar1_2"/>
    <property type="match status" value="1"/>
</dbReference>
<dbReference type="GO" id="GO:0016042">
    <property type="term" value="P:lipid catabolic process"/>
    <property type="evidence" value="ECO:0007669"/>
    <property type="project" value="UniProtKB-KW"/>
</dbReference>
<dbReference type="AlphaFoldDB" id="A0AAI8Z4W0"/>
<dbReference type="InterPro" id="IPR001736">
    <property type="entry name" value="PLipase_D/transphosphatidylase"/>
</dbReference>
<dbReference type="Gene3D" id="3.30.870.10">
    <property type="entry name" value="Endonuclease Chain A"/>
    <property type="match status" value="2"/>
</dbReference>
<sequence length="655" mass="71256">MARTRKQASESKTSHTSGVTKTRASHPRRGRPTKSTSKRSGKPSNEPPPIRLTSATNTTAPDFVVHGSVDDALFSLTCYRGEGMCLLAMNWKQGTPTDDFVGFAIEFLPPGGQQFYALQNRLAFPTSKGSIDPNTQSSRLSPFQKFRWIHFPSDAETPGDFTYRVTPVFMDARGVLSYGHYQEAALELGAETYPGQCNIAFTRGFISSQAFVDKFGTNGGVGTILPTSAKTSLDFKPTYPNEEQALSWMGFEAREVILNVLDAAIADTTAQVRVSAYDFNDMEIVSRLEKVGSRLRIIIDDSGSHKAADSSESKAADLLAKSAGAENVQRQHMGGLQHSKSIIVNGDKTKVAIGGSTNLSWRGIYVQNNNLVALQGAKAVEIFTTAFDARWDAKDDPSAFDNTPSADWNDLGYADFDAQVTFSPHSKSNAKLAEIADAIAATQSSLLYSLAFLYETKGVIRDAITKLTDDQDTTKDVFVYGISDKSVGGLDLQEPNGNPPVAFPAALMTQNVPAPFRQEATGGNGTRLHHKFLVCDFNTPRARVYTGSYNFSHAADSKNSENLFCIRDARVATSFAVEALALFDHYTFRDLKEGKGEENGGDEEEGESPLELKVPPAEGGKGEMAWWGVYWSEETKKRDRELFCGGDGGGSSKGQ</sequence>
<dbReference type="CDD" id="cd09172">
    <property type="entry name" value="PLDc_Nuc_like_unchar1_1"/>
    <property type="match status" value="1"/>
</dbReference>
<dbReference type="PANTHER" id="PTHR43856:SF1">
    <property type="entry name" value="MITOCHONDRIAL CARDIOLIPIN HYDROLASE"/>
    <property type="match status" value="1"/>
</dbReference>
<evidence type="ECO:0000313" key="8">
    <source>
        <dbReference type="EMBL" id="CAK4032730.1"/>
    </source>
</evidence>
<feature type="compositionally biased region" description="Acidic residues" evidence="6">
    <location>
        <begin position="599"/>
        <end position="608"/>
    </location>
</feature>
<evidence type="ECO:0000256" key="4">
    <source>
        <dbReference type="ARBA" id="ARBA00038012"/>
    </source>
</evidence>
<accession>A0AAI8Z4W0</accession>
<dbReference type="EMBL" id="CAVMBE010000069">
    <property type="protein sequence ID" value="CAK4032730.1"/>
    <property type="molecule type" value="Genomic_DNA"/>
</dbReference>
<comment type="caution">
    <text evidence="8">The sequence shown here is derived from an EMBL/GenBank/DDBJ whole genome shotgun (WGS) entry which is preliminary data.</text>
</comment>
<evidence type="ECO:0000313" key="9">
    <source>
        <dbReference type="Proteomes" id="UP001296104"/>
    </source>
</evidence>
<dbReference type="PANTHER" id="PTHR43856">
    <property type="entry name" value="CARDIOLIPIN HYDROLASE"/>
    <property type="match status" value="1"/>
</dbReference>
<protein>
    <recommendedName>
        <fullName evidence="5">Mitochondrial cardiolipin hydrolase</fullName>
    </recommendedName>
</protein>
<evidence type="ECO:0000256" key="2">
    <source>
        <dbReference type="ARBA" id="ARBA00022963"/>
    </source>
</evidence>
<dbReference type="InterPro" id="IPR025202">
    <property type="entry name" value="PLD-like_dom"/>
</dbReference>
<feature type="region of interest" description="Disordered" evidence="6">
    <location>
        <begin position="1"/>
        <end position="55"/>
    </location>
</feature>
<keyword evidence="1" id="KW-0378">Hydrolase</keyword>
<dbReference type="SMART" id="SM00155">
    <property type="entry name" value="PLDc"/>
    <property type="match status" value="2"/>
</dbReference>
<evidence type="ECO:0000259" key="7">
    <source>
        <dbReference type="PROSITE" id="PS50035"/>
    </source>
</evidence>
<gene>
    <name evidence="8" type="ORF">LECACI_7A007888</name>
</gene>
<dbReference type="PROSITE" id="PS50035">
    <property type="entry name" value="PLD"/>
    <property type="match status" value="1"/>
</dbReference>
<dbReference type="Proteomes" id="UP001296104">
    <property type="component" value="Unassembled WGS sequence"/>
</dbReference>
<feature type="domain" description="PLD phosphodiesterase" evidence="7">
    <location>
        <begin position="333"/>
        <end position="363"/>
    </location>
</feature>
<reference evidence="8" key="1">
    <citation type="submission" date="2023-11" db="EMBL/GenBank/DDBJ databases">
        <authorList>
            <person name="Alioto T."/>
            <person name="Alioto T."/>
            <person name="Gomez Garrido J."/>
        </authorList>
    </citation>
    <scope>NUCLEOTIDE SEQUENCE</scope>
</reference>
<proteinExistence type="inferred from homology"/>
<feature type="region of interest" description="Disordered" evidence="6">
    <location>
        <begin position="594"/>
        <end position="619"/>
    </location>
</feature>
<dbReference type="SUPFAM" id="SSF56024">
    <property type="entry name" value="Phospholipase D/nuclease"/>
    <property type="match status" value="2"/>
</dbReference>
<keyword evidence="3" id="KW-0443">Lipid metabolism</keyword>
<evidence type="ECO:0000256" key="1">
    <source>
        <dbReference type="ARBA" id="ARBA00022801"/>
    </source>
</evidence>
<feature type="compositionally biased region" description="Basic residues" evidence="6">
    <location>
        <begin position="23"/>
        <end position="41"/>
    </location>
</feature>
<evidence type="ECO:0000256" key="6">
    <source>
        <dbReference type="SAM" id="MobiDB-lite"/>
    </source>
</evidence>
<organism evidence="8 9">
    <name type="scientific">Lecanosticta acicola</name>
    <dbReference type="NCBI Taxonomy" id="111012"/>
    <lineage>
        <taxon>Eukaryota</taxon>
        <taxon>Fungi</taxon>
        <taxon>Dikarya</taxon>
        <taxon>Ascomycota</taxon>
        <taxon>Pezizomycotina</taxon>
        <taxon>Dothideomycetes</taxon>
        <taxon>Dothideomycetidae</taxon>
        <taxon>Mycosphaerellales</taxon>
        <taxon>Mycosphaerellaceae</taxon>
        <taxon>Lecanosticta</taxon>
    </lineage>
</organism>
<dbReference type="GO" id="GO:0016891">
    <property type="term" value="F:RNA endonuclease activity producing 5'-phosphomonoesters, hydrolytic mechanism"/>
    <property type="evidence" value="ECO:0007669"/>
    <property type="project" value="TreeGrafter"/>
</dbReference>